<gene>
    <name evidence="1" type="ORF">CGZ94_06280</name>
</gene>
<dbReference type="AlphaFoldDB" id="A0A255GJT0"/>
<accession>A0A255GJT0</accession>
<keyword evidence="2" id="KW-1185">Reference proteome</keyword>
<sequence length="70" mass="7427">MTTNKRAEVFAAIRAESEQIAQAEARRLVAIAAACDTYSGLNTHTDELTARVLHGEQLVFPGADGTPGIT</sequence>
<reference evidence="1 2" key="1">
    <citation type="submission" date="2017-07" db="EMBL/GenBank/DDBJ databases">
        <title>Draft whole genome sequences of clinical Proprionibacteriaceae strains.</title>
        <authorList>
            <person name="Bernier A.-M."/>
            <person name="Bernard K."/>
            <person name="Domingo M.-C."/>
        </authorList>
    </citation>
    <scope>NUCLEOTIDE SEQUENCE [LARGE SCALE GENOMIC DNA]</scope>
    <source>
        <strain evidence="1 2">NML 030167</strain>
    </source>
</reference>
<evidence type="ECO:0000313" key="1">
    <source>
        <dbReference type="EMBL" id="OYO15841.1"/>
    </source>
</evidence>
<dbReference type="Proteomes" id="UP000215896">
    <property type="component" value="Unassembled WGS sequence"/>
</dbReference>
<dbReference type="RefSeq" id="WP_144008685.1">
    <property type="nucleotide sequence ID" value="NZ_NMVO01000009.1"/>
</dbReference>
<comment type="caution">
    <text evidence="1">The sequence shown here is derived from an EMBL/GenBank/DDBJ whole genome shotgun (WGS) entry which is preliminary data.</text>
</comment>
<evidence type="ECO:0000313" key="2">
    <source>
        <dbReference type="Proteomes" id="UP000215896"/>
    </source>
</evidence>
<organism evidence="1 2">
    <name type="scientific">Enemella evansiae</name>
    <dbReference type="NCBI Taxonomy" id="2016499"/>
    <lineage>
        <taxon>Bacteria</taxon>
        <taxon>Bacillati</taxon>
        <taxon>Actinomycetota</taxon>
        <taxon>Actinomycetes</taxon>
        <taxon>Propionibacteriales</taxon>
        <taxon>Propionibacteriaceae</taxon>
        <taxon>Enemella</taxon>
    </lineage>
</organism>
<proteinExistence type="predicted"/>
<dbReference type="EMBL" id="NMVO01000009">
    <property type="protein sequence ID" value="OYO15841.1"/>
    <property type="molecule type" value="Genomic_DNA"/>
</dbReference>
<dbReference type="OrthoDB" id="3790359at2"/>
<feature type="non-terminal residue" evidence="1">
    <location>
        <position position="70"/>
    </location>
</feature>
<name>A0A255GJT0_9ACTN</name>
<protein>
    <submittedName>
        <fullName evidence="1">Uncharacterized protein</fullName>
    </submittedName>
</protein>